<evidence type="ECO:0000256" key="11">
    <source>
        <dbReference type="ARBA" id="ARBA00040810"/>
    </source>
</evidence>
<comment type="function">
    <text evidence="14">Converts heme B (protoheme IX) to heme O by substitution of the vinyl group on carbon 2 of heme B porphyrin ring with a hydroxyethyl farnesyl side group.</text>
</comment>
<sequence>MKPTASAVAAPTPRPRLALRAREYLALTKPRVVALIVFTAVVGMFLATPGLPPLGALVLGTLGIALAAGSAAAVNHILDQRADAVMARTRARPLPTGHLTTRAAAVFAAVLGALSMAILALGVNWLTAVLTFVSLIGYSFIYTVWLKHSTPQNIVIGGAAGAAPPILGWTAITGEVAPDALLLFLIVFLWTPPHFWALALYRAQEYAKVNIPMLPVIYGREYTQLQILLYTVMLAAVTLMPFATRMSGLPYLAGALVLNAGFLYYAWRLYRDYSDALARKTFRYSIHYLTLLFALLLADHYRLHILKALPAVAF</sequence>
<dbReference type="InterPro" id="IPR044878">
    <property type="entry name" value="UbiA_sf"/>
</dbReference>
<gene>
    <name evidence="14" type="primary">ctaB</name>
    <name evidence="15" type="ORF">A2V92_05650</name>
</gene>
<evidence type="ECO:0000256" key="6">
    <source>
        <dbReference type="ARBA" id="ARBA00022692"/>
    </source>
</evidence>
<evidence type="ECO:0000256" key="4">
    <source>
        <dbReference type="ARBA" id="ARBA00022475"/>
    </source>
</evidence>
<feature type="transmembrane region" description="Helical" evidence="14">
    <location>
        <begin position="180"/>
        <end position="201"/>
    </location>
</feature>
<name>A0A1F6TJ23_9PROT</name>
<dbReference type="InterPro" id="IPR006369">
    <property type="entry name" value="Protohaem_IX_farnesylTrfase"/>
</dbReference>
<feature type="transmembrane region" description="Helical" evidence="14">
    <location>
        <begin position="125"/>
        <end position="146"/>
    </location>
</feature>
<comment type="miscellaneous">
    <text evidence="14">Carbon 2 of the heme B porphyrin ring is defined according to the Fischer nomenclature.</text>
</comment>
<reference evidence="15 16" key="1">
    <citation type="journal article" date="2016" name="Nat. Commun.">
        <title>Thousands of microbial genomes shed light on interconnected biogeochemical processes in an aquifer system.</title>
        <authorList>
            <person name="Anantharaman K."/>
            <person name="Brown C.T."/>
            <person name="Hug L.A."/>
            <person name="Sharon I."/>
            <person name="Castelle C.J."/>
            <person name="Probst A.J."/>
            <person name="Thomas B.C."/>
            <person name="Singh A."/>
            <person name="Wilkins M.J."/>
            <person name="Karaoz U."/>
            <person name="Brodie E.L."/>
            <person name="Williams K.H."/>
            <person name="Hubbard S.S."/>
            <person name="Banfield J.F."/>
        </authorList>
    </citation>
    <scope>NUCLEOTIDE SEQUENCE [LARGE SCALE GENOMIC DNA]</scope>
</reference>
<feature type="transmembrane region" description="Helical" evidence="14">
    <location>
        <begin position="222"/>
        <end position="243"/>
    </location>
</feature>
<dbReference type="PANTHER" id="PTHR43448:SF7">
    <property type="entry name" value="4-HYDROXYBENZOATE SOLANESYLTRANSFERASE"/>
    <property type="match status" value="1"/>
</dbReference>
<dbReference type="Proteomes" id="UP000179344">
    <property type="component" value="Unassembled WGS sequence"/>
</dbReference>
<evidence type="ECO:0000313" key="15">
    <source>
        <dbReference type="EMBL" id="OGI45122.1"/>
    </source>
</evidence>
<dbReference type="CDD" id="cd13957">
    <property type="entry name" value="PT_UbiA_Cox10"/>
    <property type="match status" value="1"/>
</dbReference>
<keyword evidence="8 14" id="KW-0350">Heme biosynthesis</keyword>
<organism evidence="15 16">
    <name type="scientific">Candidatus Muproteobacteria bacterium RBG_16_65_31</name>
    <dbReference type="NCBI Taxonomy" id="1817759"/>
    <lineage>
        <taxon>Bacteria</taxon>
        <taxon>Pseudomonadati</taxon>
        <taxon>Pseudomonadota</taxon>
        <taxon>Candidatus Muproteobacteria</taxon>
    </lineage>
</organism>
<dbReference type="HAMAP" id="MF_00154">
    <property type="entry name" value="CyoE_CtaB"/>
    <property type="match status" value="1"/>
</dbReference>
<evidence type="ECO:0000256" key="8">
    <source>
        <dbReference type="ARBA" id="ARBA00023133"/>
    </source>
</evidence>
<dbReference type="EMBL" id="MFST01000019">
    <property type="protein sequence ID" value="OGI45122.1"/>
    <property type="molecule type" value="Genomic_DNA"/>
</dbReference>
<protein>
    <recommendedName>
        <fullName evidence="11 14">Protoheme IX farnesyltransferase</fullName>
        <ecNumber evidence="3 14">2.5.1.141</ecNumber>
    </recommendedName>
    <alternativeName>
        <fullName evidence="12 14">Heme B farnesyltransferase</fullName>
    </alternativeName>
    <alternativeName>
        <fullName evidence="10 14">Heme O synthase</fullName>
    </alternativeName>
</protein>
<evidence type="ECO:0000256" key="9">
    <source>
        <dbReference type="ARBA" id="ARBA00023136"/>
    </source>
</evidence>
<keyword evidence="5 14" id="KW-0808">Transferase</keyword>
<dbReference type="GO" id="GO:0008495">
    <property type="term" value="F:protoheme IX farnesyltransferase activity"/>
    <property type="evidence" value="ECO:0007669"/>
    <property type="project" value="UniProtKB-UniRule"/>
</dbReference>
<feature type="transmembrane region" description="Helical" evidence="14">
    <location>
        <begin position="32"/>
        <end position="51"/>
    </location>
</feature>
<evidence type="ECO:0000256" key="1">
    <source>
        <dbReference type="ARBA" id="ARBA00004651"/>
    </source>
</evidence>
<evidence type="ECO:0000256" key="7">
    <source>
        <dbReference type="ARBA" id="ARBA00022989"/>
    </source>
</evidence>
<dbReference type="NCBIfam" id="TIGR01473">
    <property type="entry name" value="cyoE_ctaB"/>
    <property type="match status" value="1"/>
</dbReference>
<accession>A0A1F6TJ23</accession>
<dbReference type="GO" id="GO:0048034">
    <property type="term" value="P:heme O biosynthetic process"/>
    <property type="evidence" value="ECO:0007669"/>
    <property type="project" value="UniProtKB-UniRule"/>
</dbReference>
<dbReference type="AlphaFoldDB" id="A0A1F6TJ23"/>
<dbReference type="PANTHER" id="PTHR43448">
    <property type="entry name" value="PROTOHEME IX FARNESYLTRANSFERASE, MITOCHONDRIAL"/>
    <property type="match status" value="1"/>
</dbReference>
<evidence type="ECO:0000256" key="13">
    <source>
        <dbReference type="ARBA" id="ARBA00047690"/>
    </source>
</evidence>
<evidence type="ECO:0000313" key="16">
    <source>
        <dbReference type="Proteomes" id="UP000179344"/>
    </source>
</evidence>
<dbReference type="Gene3D" id="1.10.357.140">
    <property type="entry name" value="UbiA prenyltransferase"/>
    <property type="match status" value="1"/>
</dbReference>
<dbReference type="UniPathway" id="UPA00834">
    <property type="reaction ID" value="UER00712"/>
</dbReference>
<dbReference type="Pfam" id="PF01040">
    <property type="entry name" value="UbiA"/>
    <property type="match status" value="1"/>
</dbReference>
<comment type="similarity">
    <text evidence="14">Belongs to the UbiA prenyltransferase family. Protoheme IX farnesyltransferase subfamily.</text>
</comment>
<keyword evidence="7 14" id="KW-1133">Transmembrane helix</keyword>
<dbReference type="NCBIfam" id="NF003349">
    <property type="entry name" value="PRK04375.1-2"/>
    <property type="match status" value="1"/>
</dbReference>
<evidence type="ECO:0000256" key="3">
    <source>
        <dbReference type="ARBA" id="ARBA00012292"/>
    </source>
</evidence>
<keyword evidence="6 14" id="KW-0812">Transmembrane</keyword>
<feature type="transmembrane region" description="Helical" evidence="14">
    <location>
        <begin position="99"/>
        <end position="119"/>
    </location>
</feature>
<evidence type="ECO:0000256" key="5">
    <source>
        <dbReference type="ARBA" id="ARBA00022679"/>
    </source>
</evidence>
<evidence type="ECO:0000256" key="2">
    <source>
        <dbReference type="ARBA" id="ARBA00004919"/>
    </source>
</evidence>
<feature type="transmembrane region" description="Helical" evidence="14">
    <location>
        <begin position="153"/>
        <end position="174"/>
    </location>
</feature>
<dbReference type="InterPro" id="IPR000537">
    <property type="entry name" value="UbiA_prenyltransferase"/>
</dbReference>
<feature type="transmembrane region" description="Helical" evidence="14">
    <location>
        <begin position="57"/>
        <end position="78"/>
    </location>
</feature>
<evidence type="ECO:0000256" key="10">
    <source>
        <dbReference type="ARBA" id="ARBA00030253"/>
    </source>
</evidence>
<proteinExistence type="inferred from homology"/>
<feature type="transmembrane region" description="Helical" evidence="14">
    <location>
        <begin position="282"/>
        <end position="301"/>
    </location>
</feature>
<keyword evidence="9 14" id="KW-0472">Membrane</keyword>
<comment type="pathway">
    <text evidence="2 14">Porphyrin-containing compound metabolism; heme O biosynthesis; heme O from protoheme: step 1/1.</text>
</comment>
<feature type="transmembrane region" description="Helical" evidence="14">
    <location>
        <begin position="249"/>
        <end position="270"/>
    </location>
</feature>
<evidence type="ECO:0000256" key="12">
    <source>
        <dbReference type="ARBA" id="ARBA00042475"/>
    </source>
</evidence>
<keyword evidence="4 14" id="KW-1003">Cell membrane</keyword>
<comment type="subcellular location">
    <subcellularLocation>
        <location evidence="1 14">Cell membrane</location>
        <topology evidence="1 14">Multi-pass membrane protein</topology>
    </subcellularLocation>
</comment>
<dbReference type="EC" id="2.5.1.141" evidence="3 14"/>
<comment type="caution">
    <text evidence="15">The sequence shown here is derived from an EMBL/GenBank/DDBJ whole genome shotgun (WGS) entry which is preliminary data.</text>
</comment>
<evidence type="ECO:0000256" key="14">
    <source>
        <dbReference type="HAMAP-Rule" id="MF_00154"/>
    </source>
</evidence>
<dbReference type="GO" id="GO:0005886">
    <property type="term" value="C:plasma membrane"/>
    <property type="evidence" value="ECO:0007669"/>
    <property type="project" value="UniProtKB-SubCell"/>
</dbReference>
<comment type="catalytic activity">
    <reaction evidence="13 14">
        <text>heme b + (2E,6E)-farnesyl diphosphate + H2O = Fe(II)-heme o + diphosphate</text>
        <dbReference type="Rhea" id="RHEA:28070"/>
        <dbReference type="ChEBI" id="CHEBI:15377"/>
        <dbReference type="ChEBI" id="CHEBI:33019"/>
        <dbReference type="ChEBI" id="CHEBI:60344"/>
        <dbReference type="ChEBI" id="CHEBI:60530"/>
        <dbReference type="ChEBI" id="CHEBI:175763"/>
        <dbReference type="EC" id="2.5.1.141"/>
    </reaction>
</comment>